<dbReference type="PROSITE" id="PS00211">
    <property type="entry name" value="ABC_TRANSPORTER_1"/>
    <property type="match status" value="1"/>
</dbReference>
<keyword evidence="1" id="KW-0813">Transport</keyword>
<accession>A0A6N7Z6D2</accession>
<dbReference type="SMART" id="SM00382">
    <property type="entry name" value="AAA"/>
    <property type="match status" value="1"/>
</dbReference>
<dbReference type="InterPro" id="IPR003439">
    <property type="entry name" value="ABC_transporter-like_ATP-bd"/>
</dbReference>
<keyword evidence="3 5" id="KW-0067">ATP-binding</keyword>
<dbReference type="PANTHER" id="PTHR42788:SF13">
    <property type="entry name" value="ALIPHATIC SULFONATES IMPORT ATP-BINDING PROTEIN SSUB"/>
    <property type="match status" value="1"/>
</dbReference>
<keyword evidence="2" id="KW-0547">Nucleotide-binding</keyword>
<dbReference type="Proteomes" id="UP000440096">
    <property type="component" value="Unassembled WGS sequence"/>
</dbReference>
<organism evidence="5 6">
    <name type="scientific">Amycolatopsis pithecellobii</name>
    <dbReference type="NCBI Taxonomy" id="664692"/>
    <lineage>
        <taxon>Bacteria</taxon>
        <taxon>Bacillati</taxon>
        <taxon>Actinomycetota</taxon>
        <taxon>Actinomycetes</taxon>
        <taxon>Pseudonocardiales</taxon>
        <taxon>Pseudonocardiaceae</taxon>
        <taxon>Amycolatopsis</taxon>
    </lineage>
</organism>
<evidence type="ECO:0000313" key="6">
    <source>
        <dbReference type="Proteomes" id="UP000440096"/>
    </source>
</evidence>
<dbReference type="EMBL" id="WMBA01000048">
    <property type="protein sequence ID" value="MTD57439.1"/>
    <property type="molecule type" value="Genomic_DNA"/>
</dbReference>
<dbReference type="PANTHER" id="PTHR42788">
    <property type="entry name" value="TAURINE IMPORT ATP-BINDING PROTEIN-RELATED"/>
    <property type="match status" value="1"/>
</dbReference>
<dbReference type="InterPro" id="IPR017871">
    <property type="entry name" value="ABC_transporter-like_CS"/>
</dbReference>
<dbReference type="CDD" id="cd03293">
    <property type="entry name" value="ABC_NrtD_SsuB_transporters"/>
    <property type="match status" value="1"/>
</dbReference>
<dbReference type="PROSITE" id="PS50893">
    <property type="entry name" value="ABC_TRANSPORTER_2"/>
    <property type="match status" value="1"/>
</dbReference>
<dbReference type="InterPro" id="IPR050166">
    <property type="entry name" value="ABC_transporter_ATP-bind"/>
</dbReference>
<evidence type="ECO:0000256" key="3">
    <source>
        <dbReference type="ARBA" id="ARBA00022840"/>
    </source>
</evidence>
<proteinExistence type="predicted"/>
<dbReference type="GO" id="GO:0016887">
    <property type="term" value="F:ATP hydrolysis activity"/>
    <property type="evidence" value="ECO:0007669"/>
    <property type="project" value="InterPro"/>
</dbReference>
<reference evidence="5 6" key="1">
    <citation type="submission" date="2019-11" db="EMBL/GenBank/DDBJ databases">
        <title>Draft genome of Amycolatopsis RM579.</title>
        <authorList>
            <person name="Duangmal K."/>
            <person name="Mingma R."/>
        </authorList>
    </citation>
    <scope>NUCLEOTIDE SEQUENCE [LARGE SCALE GENOMIC DNA]</scope>
    <source>
        <strain evidence="5 6">RM579</strain>
    </source>
</reference>
<evidence type="ECO:0000313" key="5">
    <source>
        <dbReference type="EMBL" id="MTD57439.1"/>
    </source>
</evidence>
<dbReference type="Gene3D" id="3.40.50.300">
    <property type="entry name" value="P-loop containing nucleotide triphosphate hydrolases"/>
    <property type="match status" value="1"/>
</dbReference>
<evidence type="ECO:0000256" key="2">
    <source>
        <dbReference type="ARBA" id="ARBA00022741"/>
    </source>
</evidence>
<dbReference type="InterPro" id="IPR003593">
    <property type="entry name" value="AAA+_ATPase"/>
</dbReference>
<protein>
    <submittedName>
        <fullName evidence="5">ATP-binding cassette domain-containing protein</fullName>
    </submittedName>
</protein>
<dbReference type="Pfam" id="PF00005">
    <property type="entry name" value="ABC_tran"/>
    <property type="match status" value="1"/>
</dbReference>
<comment type="caution">
    <text evidence="5">The sequence shown here is derived from an EMBL/GenBank/DDBJ whole genome shotgun (WGS) entry which is preliminary data.</text>
</comment>
<dbReference type="GO" id="GO:0005524">
    <property type="term" value="F:ATP binding"/>
    <property type="evidence" value="ECO:0007669"/>
    <property type="project" value="UniProtKB-KW"/>
</dbReference>
<name>A0A6N7Z6D2_9PSEU</name>
<evidence type="ECO:0000259" key="4">
    <source>
        <dbReference type="PROSITE" id="PS50893"/>
    </source>
</evidence>
<dbReference type="OrthoDB" id="4533303at2"/>
<sequence length="277" mass="29580">MPPDRDAAPGSALLSVHELSKTYRSAGADHQVLRDVDLDVRNGEIVCVVGASGAGKTTLMRCISGLLAPTSGEVLFDGARVERPPAHLAVVFQDYSRSLLPWMSVLNNVVLPLRSQGLSRDRRTRGARTALEAVGIPSTHHGHYPWQLSGGMQQRVSIARAIAYGSKLLVMDEPFASVDAQTRADLEDLTLGLRDRLGVSIVLVTHDIDEAVYLADRVVVVGGSPAGVIETVSVPLGSPRDQIATKAKPEFVELRGHVFELIRQSLGASAGVGQEPS</sequence>
<keyword evidence="6" id="KW-1185">Reference proteome</keyword>
<dbReference type="SUPFAM" id="SSF52540">
    <property type="entry name" value="P-loop containing nucleoside triphosphate hydrolases"/>
    <property type="match status" value="1"/>
</dbReference>
<dbReference type="AlphaFoldDB" id="A0A6N7Z6D2"/>
<evidence type="ECO:0000256" key="1">
    <source>
        <dbReference type="ARBA" id="ARBA00022448"/>
    </source>
</evidence>
<dbReference type="InterPro" id="IPR027417">
    <property type="entry name" value="P-loop_NTPase"/>
</dbReference>
<feature type="domain" description="ABC transporter" evidence="4">
    <location>
        <begin position="14"/>
        <end position="248"/>
    </location>
</feature>
<gene>
    <name evidence="5" type="ORF">GKO32_26215</name>
</gene>